<evidence type="ECO:0000259" key="1">
    <source>
        <dbReference type="PROSITE" id="PS50112"/>
    </source>
</evidence>
<dbReference type="InterPro" id="IPR035965">
    <property type="entry name" value="PAS-like_dom_sf"/>
</dbReference>
<dbReference type="CDD" id="cd01949">
    <property type="entry name" value="GGDEF"/>
    <property type="match status" value="1"/>
</dbReference>
<dbReference type="GO" id="GO:0003824">
    <property type="term" value="F:catalytic activity"/>
    <property type="evidence" value="ECO:0007669"/>
    <property type="project" value="UniProtKB-ARBA"/>
</dbReference>
<dbReference type="CDD" id="cd00130">
    <property type="entry name" value="PAS"/>
    <property type="match status" value="2"/>
</dbReference>
<dbReference type="PROSITE" id="PS50113">
    <property type="entry name" value="PAC"/>
    <property type="match status" value="1"/>
</dbReference>
<dbReference type="SUPFAM" id="SSF55785">
    <property type="entry name" value="PYP-like sensor domain (PAS domain)"/>
    <property type="match status" value="2"/>
</dbReference>
<evidence type="ECO:0000259" key="2">
    <source>
        <dbReference type="PROSITE" id="PS50113"/>
    </source>
</evidence>
<accession>A0A8J3AMS8</accession>
<evidence type="ECO:0008006" key="6">
    <source>
        <dbReference type="Google" id="ProtNLM"/>
    </source>
</evidence>
<dbReference type="InterPro" id="IPR000160">
    <property type="entry name" value="GGDEF_dom"/>
</dbReference>
<evidence type="ECO:0000313" key="5">
    <source>
        <dbReference type="Proteomes" id="UP000642180"/>
    </source>
</evidence>
<feature type="domain" description="PAS" evidence="1">
    <location>
        <begin position="108"/>
        <end position="181"/>
    </location>
</feature>
<dbReference type="InterPro" id="IPR013655">
    <property type="entry name" value="PAS_fold_3"/>
</dbReference>
<dbReference type="PROSITE" id="PS50887">
    <property type="entry name" value="GGDEF"/>
    <property type="match status" value="1"/>
</dbReference>
<dbReference type="PANTHER" id="PTHR44757">
    <property type="entry name" value="DIGUANYLATE CYCLASE DGCP"/>
    <property type="match status" value="1"/>
</dbReference>
<dbReference type="SMART" id="SM00091">
    <property type="entry name" value="PAS"/>
    <property type="match status" value="2"/>
</dbReference>
<keyword evidence="5" id="KW-1185">Reference proteome</keyword>
<dbReference type="Pfam" id="PF08448">
    <property type="entry name" value="PAS_4"/>
    <property type="match status" value="1"/>
</dbReference>
<dbReference type="SUPFAM" id="SSF55073">
    <property type="entry name" value="Nucleotide cyclase"/>
    <property type="match status" value="1"/>
</dbReference>
<dbReference type="Gene3D" id="3.30.70.270">
    <property type="match status" value="1"/>
</dbReference>
<dbReference type="SMART" id="SM00267">
    <property type="entry name" value="GGDEF"/>
    <property type="match status" value="1"/>
</dbReference>
<dbReference type="InterPro" id="IPR000700">
    <property type="entry name" value="PAS-assoc_C"/>
</dbReference>
<gene>
    <name evidence="4" type="ORF">GCM10008066_09750</name>
</gene>
<dbReference type="AlphaFoldDB" id="A0A8J3AMS8"/>
<dbReference type="InterPro" id="IPR029787">
    <property type="entry name" value="Nucleotide_cyclase"/>
</dbReference>
<dbReference type="PANTHER" id="PTHR44757:SF4">
    <property type="entry name" value="DIGUANYLATE CYCLASE DGCE-RELATED"/>
    <property type="match status" value="1"/>
</dbReference>
<dbReference type="Gene3D" id="3.30.450.20">
    <property type="entry name" value="PAS domain"/>
    <property type="match status" value="2"/>
</dbReference>
<feature type="domain" description="PAS" evidence="1">
    <location>
        <begin position="1"/>
        <end position="57"/>
    </location>
</feature>
<dbReference type="SMART" id="SM00086">
    <property type="entry name" value="PAC"/>
    <property type="match status" value="2"/>
</dbReference>
<sequence length="400" mass="44154">MLATSSAQGYLRQVNPAWTAVLGWSADELTGRPFLNFVHPDDIAITVRETDLSTSGQSTDGFCNRYRAKDGTYRWIEWSSSSIHNGVMYCSGRDVTQRKMEQELLVAEQERLHVTLQSIGDGVITTDIDGIITSINPMGESIMGWSATEAIGKPIDQIMHLVDEKARGTVANPLIEALRQRSTIKRDLALLVRRNGRDCAITESASPIQRADGKLLGGVLVFQDVTEKRKSEAHIKYQATHDQLTLLLNRAEFERVALQLFQDARTNNNQHCILLLDLDAFKAVNDQGGHMAGDEMLKRISSLISTKLRVADSVARLGGDEFGVLLQNCPLHIAERIAGQLIEAISAYRLEWEGHTFKVGACIGLTRIFNESGSMKEIIAIADAACYRAKAAGKNQFKIG</sequence>
<dbReference type="PROSITE" id="PS50112">
    <property type="entry name" value="PAS"/>
    <property type="match status" value="2"/>
</dbReference>
<dbReference type="InterPro" id="IPR013656">
    <property type="entry name" value="PAS_4"/>
</dbReference>
<dbReference type="Pfam" id="PF00990">
    <property type="entry name" value="GGDEF"/>
    <property type="match status" value="1"/>
</dbReference>
<dbReference type="Pfam" id="PF08447">
    <property type="entry name" value="PAS_3"/>
    <property type="match status" value="1"/>
</dbReference>
<dbReference type="FunFam" id="3.30.70.270:FF:000001">
    <property type="entry name" value="Diguanylate cyclase domain protein"/>
    <property type="match status" value="1"/>
</dbReference>
<name>A0A8J3AMS8_9BURK</name>
<feature type="domain" description="PAC" evidence="2">
    <location>
        <begin position="184"/>
        <end position="237"/>
    </location>
</feature>
<dbReference type="InterPro" id="IPR043128">
    <property type="entry name" value="Rev_trsase/Diguanyl_cyclase"/>
</dbReference>
<evidence type="ECO:0000259" key="3">
    <source>
        <dbReference type="PROSITE" id="PS50887"/>
    </source>
</evidence>
<evidence type="ECO:0000313" key="4">
    <source>
        <dbReference type="EMBL" id="GGI17592.1"/>
    </source>
</evidence>
<dbReference type="NCBIfam" id="TIGR00229">
    <property type="entry name" value="sensory_box"/>
    <property type="match status" value="2"/>
</dbReference>
<dbReference type="NCBIfam" id="TIGR00254">
    <property type="entry name" value="GGDEF"/>
    <property type="match status" value="1"/>
</dbReference>
<dbReference type="EMBL" id="BMDI01000001">
    <property type="protein sequence ID" value="GGI17592.1"/>
    <property type="molecule type" value="Genomic_DNA"/>
</dbReference>
<dbReference type="InterPro" id="IPR052155">
    <property type="entry name" value="Biofilm_reg_signaling"/>
</dbReference>
<dbReference type="Proteomes" id="UP000642180">
    <property type="component" value="Unassembled WGS sequence"/>
</dbReference>
<dbReference type="InterPro" id="IPR001610">
    <property type="entry name" value="PAC"/>
</dbReference>
<feature type="domain" description="GGDEF" evidence="3">
    <location>
        <begin position="269"/>
        <end position="400"/>
    </location>
</feature>
<organism evidence="4 5">
    <name type="scientific">Oxalicibacterium faecigallinarum</name>
    <dbReference type="NCBI Taxonomy" id="573741"/>
    <lineage>
        <taxon>Bacteria</taxon>
        <taxon>Pseudomonadati</taxon>
        <taxon>Pseudomonadota</taxon>
        <taxon>Betaproteobacteria</taxon>
        <taxon>Burkholderiales</taxon>
        <taxon>Oxalobacteraceae</taxon>
        <taxon>Oxalicibacterium</taxon>
    </lineage>
</organism>
<reference evidence="5" key="1">
    <citation type="journal article" date="2019" name="Int. J. Syst. Evol. Microbiol.">
        <title>The Global Catalogue of Microorganisms (GCM) 10K type strain sequencing project: providing services to taxonomists for standard genome sequencing and annotation.</title>
        <authorList>
            <consortium name="The Broad Institute Genomics Platform"/>
            <consortium name="The Broad Institute Genome Sequencing Center for Infectious Disease"/>
            <person name="Wu L."/>
            <person name="Ma J."/>
        </authorList>
    </citation>
    <scope>NUCLEOTIDE SEQUENCE [LARGE SCALE GENOMIC DNA]</scope>
    <source>
        <strain evidence="5">CCM 2767</strain>
    </source>
</reference>
<protein>
    <recommendedName>
        <fullName evidence="6">Diguanylate cyclase</fullName>
    </recommendedName>
</protein>
<proteinExistence type="predicted"/>
<dbReference type="InterPro" id="IPR000014">
    <property type="entry name" value="PAS"/>
</dbReference>
<dbReference type="RefSeq" id="WP_229726239.1">
    <property type="nucleotide sequence ID" value="NZ_BMDI01000001.1"/>
</dbReference>
<comment type="caution">
    <text evidence="4">The sequence shown here is derived from an EMBL/GenBank/DDBJ whole genome shotgun (WGS) entry which is preliminary data.</text>
</comment>